<dbReference type="GO" id="GO:0003735">
    <property type="term" value="F:structural constituent of ribosome"/>
    <property type="evidence" value="ECO:0007669"/>
    <property type="project" value="InterPro"/>
</dbReference>
<dbReference type="GO" id="GO:0008097">
    <property type="term" value="F:5S rRNA binding"/>
    <property type="evidence" value="ECO:0007669"/>
    <property type="project" value="InterPro"/>
</dbReference>
<organism evidence="5 6">
    <name type="scientific">Galemys pyrenaicus</name>
    <name type="common">Iberian desman</name>
    <name type="synonym">Pyrenean desman</name>
    <dbReference type="NCBI Taxonomy" id="202257"/>
    <lineage>
        <taxon>Eukaryota</taxon>
        <taxon>Metazoa</taxon>
        <taxon>Chordata</taxon>
        <taxon>Craniata</taxon>
        <taxon>Vertebrata</taxon>
        <taxon>Euteleostomi</taxon>
        <taxon>Mammalia</taxon>
        <taxon>Eutheria</taxon>
        <taxon>Laurasiatheria</taxon>
        <taxon>Eulipotyphla</taxon>
        <taxon>Talpidae</taxon>
        <taxon>Galemys</taxon>
    </lineage>
</organism>
<accession>A0A8J6BGU9</accession>
<comment type="similarity">
    <text evidence="1">Belongs to the universal ribosomal protein uL18 family.</text>
</comment>
<dbReference type="Pfam" id="PF17144">
    <property type="entry name" value="Ribosomal_L5e"/>
    <property type="match status" value="1"/>
</dbReference>
<dbReference type="AlphaFoldDB" id="A0A8J6BGU9"/>
<evidence type="ECO:0000256" key="1">
    <source>
        <dbReference type="ARBA" id="ARBA00007116"/>
    </source>
</evidence>
<dbReference type="GO" id="GO:0006412">
    <property type="term" value="P:translation"/>
    <property type="evidence" value="ECO:0007669"/>
    <property type="project" value="InterPro"/>
</dbReference>
<proteinExistence type="inferred from homology"/>
<gene>
    <name evidence="5" type="ORF">J0S82_010149</name>
</gene>
<dbReference type="OrthoDB" id="1618453at2759"/>
<name>A0A8J6BGU9_GALPY</name>
<keyword evidence="2 5" id="KW-0689">Ribosomal protein</keyword>
<evidence type="ECO:0000256" key="3">
    <source>
        <dbReference type="ARBA" id="ARBA00023274"/>
    </source>
</evidence>
<dbReference type="PANTHER" id="PTHR23410:SF12">
    <property type="entry name" value="LARGE RIBOSOMAL SUBUNIT PROTEIN UL18"/>
    <property type="match status" value="1"/>
</dbReference>
<feature type="region of interest" description="Disordered" evidence="4">
    <location>
        <begin position="98"/>
        <end position="123"/>
    </location>
</feature>
<comment type="caution">
    <text evidence="5">The sequence shown here is derived from an EMBL/GenBank/DDBJ whole genome shotgun (WGS) entry which is preliminary data.</text>
</comment>
<dbReference type="InterPro" id="IPR005485">
    <property type="entry name" value="Rbsml_uL18_euk_arch"/>
</dbReference>
<dbReference type="GO" id="GO:0022625">
    <property type="term" value="C:cytosolic large ribosomal subunit"/>
    <property type="evidence" value="ECO:0007669"/>
    <property type="project" value="TreeGrafter"/>
</dbReference>
<dbReference type="Proteomes" id="UP000700334">
    <property type="component" value="Unassembled WGS sequence"/>
</dbReference>
<dbReference type="PRINTS" id="PR00058">
    <property type="entry name" value="RIBOSOMALL5"/>
</dbReference>
<keyword evidence="6" id="KW-1185">Reference proteome</keyword>
<evidence type="ECO:0000313" key="6">
    <source>
        <dbReference type="Proteomes" id="UP000700334"/>
    </source>
</evidence>
<dbReference type="Gene3D" id="3.30.420.100">
    <property type="match status" value="1"/>
</dbReference>
<dbReference type="GO" id="GO:0000027">
    <property type="term" value="P:ribosomal large subunit assembly"/>
    <property type="evidence" value="ECO:0007669"/>
    <property type="project" value="TreeGrafter"/>
</dbReference>
<evidence type="ECO:0000256" key="2">
    <source>
        <dbReference type="ARBA" id="ARBA00022980"/>
    </source>
</evidence>
<dbReference type="SUPFAM" id="SSF53137">
    <property type="entry name" value="Translational machinery components"/>
    <property type="match status" value="1"/>
</dbReference>
<evidence type="ECO:0000256" key="4">
    <source>
        <dbReference type="SAM" id="MobiDB-lite"/>
    </source>
</evidence>
<evidence type="ECO:0000313" key="5">
    <source>
        <dbReference type="EMBL" id="KAG8522934.1"/>
    </source>
</evidence>
<dbReference type="EMBL" id="JAGFMF010011429">
    <property type="protein sequence ID" value="KAG8522934.1"/>
    <property type="molecule type" value="Genomic_DNA"/>
</dbReference>
<dbReference type="PANTHER" id="PTHR23410">
    <property type="entry name" value="RIBOSOMAL PROTEIN L5-RELATED"/>
    <property type="match status" value="1"/>
</dbReference>
<reference evidence="5" key="1">
    <citation type="journal article" date="2021" name="Evol. Appl.">
        <title>The genome of the Pyrenean desman and the effects of bottlenecks and inbreeding on the genomic landscape of an endangered species.</title>
        <authorList>
            <person name="Escoda L."/>
            <person name="Castresana J."/>
        </authorList>
    </citation>
    <scope>NUCLEOTIDE SEQUENCE</scope>
    <source>
        <strain evidence="5">IBE-C5619</strain>
    </source>
</reference>
<keyword evidence="3" id="KW-0687">Ribonucleoprotein</keyword>
<protein>
    <submittedName>
        <fullName evidence="5">60S ribosomal protein L5</fullName>
    </submittedName>
</protein>
<sequence>MDKIYDVQVEVTGDAYNVDSINGHPDAFNCCLDAGLARTTTGNKVFGALKGAVNGGLSVPRSGMRDHLGAWGSAPRGAQASDYQLVVVGTGGVGKSPARSHFVGVEPVPRQSPSRDGAGLSSVLPGTPRKQVLWMGRRAAGHPGHVAQTTALDQVSRLSHDTPTVRGSCCAPISNTKLSSDTRLDRCGGALGMKERVPIVFAGDFQGLHGRSSSKSCEAETLAVNGRSQRLQAPADLTEALGPVCLRWSLL</sequence>